<evidence type="ECO:0000256" key="1">
    <source>
        <dbReference type="ARBA" id="ARBA00022801"/>
    </source>
</evidence>
<evidence type="ECO:0000313" key="4">
    <source>
        <dbReference type="EMBL" id="KKS13868.1"/>
    </source>
</evidence>
<dbReference type="SUPFAM" id="SSF55811">
    <property type="entry name" value="Nudix"/>
    <property type="match status" value="1"/>
</dbReference>
<dbReference type="GO" id="GO:0016787">
    <property type="term" value="F:hydrolase activity"/>
    <property type="evidence" value="ECO:0007669"/>
    <property type="project" value="UniProtKB-KW"/>
</dbReference>
<comment type="caution">
    <text evidence="4">The sequence shown here is derived from an EMBL/GenBank/DDBJ whole genome shotgun (WGS) entry which is preliminary data.</text>
</comment>
<dbReference type="InterPro" id="IPR015797">
    <property type="entry name" value="NUDIX_hydrolase-like_dom_sf"/>
</dbReference>
<dbReference type="CDD" id="cd02883">
    <property type="entry name" value="NUDIX_Hydrolase"/>
    <property type="match status" value="1"/>
</dbReference>
<dbReference type="EMBL" id="LCBN01000014">
    <property type="protein sequence ID" value="KKS13868.1"/>
    <property type="molecule type" value="Genomic_DNA"/>
</dbReference>
<dbReference type="PROSITE" id="PS00893">
    <property type="entry name" value="NUDIX_BOX"/>
    <property type="match status" value="1"/>
</dbReference>
<evidence type="ECO:0000313" key="5">
    <source>
        <dbReference type="Proteomes" id="UP000034753"/>
    </source>
</evidence>
<accession>A0A0G0ZLL3</accession>
<protein>
    <submittedName>
        <fullName evidence="4">NUDIX domain-containing protein</fullName>
    </submittedName>
</protein>
<feature type="domain" description="Nudix hydrolase" evidence="3">
    <location>
        <begin position="31"/>
        <end position="155"/>
    </location>
</feature>
<reference evidence="4 5" key="1">
    <citation type="journal article" date="2015" name="Nature">
        <title>rRNA introns, odd ribosomes, and small enigmatic genomes across a large radiation of phyla.</title>
        <authorList>
            <person name="Brown C.T."/>
            <person name="Hug L.A."/>
            <person name="Thomas B.C."/>
            <person name="Sharon I."/>
            <person name="Castelle C.J."/>
            <person name="Singh A."/>
            <person name="Wilkins M.J."/>
            <person name="Williams K.H."/>
            <person name="Banfield J.F."/>
        </authorList>
    </citation>
    <scope>NUCLEOTIDE SEQUENCE [LARGE SCALE GENOMIC DNA]</scope>
</reference>
<name>A0A0G0ZLL3_9BACT</name>
<dbReference type="InterPro" id="IPR020084">
    <property type="entry name" value="NUDIX_hydrolase_CS"/>
</dbReference>
<dbReference type="Pfam" id="PF00293">
    <property type="entry name" value="NUDIX"/>
    <property type="match status" value="1"/>
</dbReference>
<gene>
    <name evidence="4" type="ORF">UU67_C0014G0002</name>
</gene>
<dbReference type="InterPro" id="IPR020476">
    <property type="entry name" value="Nudix_hydrolase"/>
</dbReference>
<dbReference type="Gene3D" id="3.90.79.10">
    <property type="entry name" value="Nucleoside Triphosphate Pyrophosphohydrolase"/>
    <property type="match status" value="1"/>
</dbReference>
<dbReference type="PRINTS" id="PR00502">
    <property type="entry name" value="NUDIXFAMILY"/>
</dbReference>
<evidence type="ECO:0000256" key="2">
    <source>
        <dbReference type="RuleBase" id="RU003476"/>
    </source>
</evidence>
<dbReference type="PANTHER" id="PTHR43736">
    <property type="entry name" value="ADP-RIBOSE PYROPHOSPHATASE"/>
    <property type="match status" value="1"/>
</dbReference>
<sequence length="165" mass="18667">MEIKSTLINRSGQVLNVVYREGDPLADLGDKILQGVHAFCLYKGKMVVVLHSKSGWMPPGGGIEPGETYEEAVVREVTEETNMKVIHQVLIGFQDIYEPERIVRQTRSFCIVEPFGKFVSDPDGEITNIKLIDPKDYKRYFDWGEIGEKIMEKAMELKSGVSVSR</sequence>
<dbReference type="Proteomes" id="UP000034753">
    <property type="component" value="Unassembled WGS sequence"/>
</dbReference>
<proteinExistence type="inferred from homology"/>
<dbReference type="AlphaFoldDB" id="A0A0G0ZLL3"/>
<evidence type="ECO:0000259" key="3">
    <source>
        <dbReference type="PROSITE" id="PS51462"/>
    </source>
</evidence>
<dbReference type="PROSITE" id="PS51462">
    <property type="entry name" value="NUDIX"/>
    <property type="match status" value="1"/>
</dbReference>
<keyword evidence="1 2" id="KW-0378">Hydrolase</keyword>
<dbReference type="PANTHER" id="PTHR43736:SF1">
    <property type="entry name" value="DIHYDRONEOPTERIN TRIPHOSPHATE DIPHOSPHATASE"/>
    <property type="match status" value="1"/>
</dbReference>
<dbReference type="InterPro" id="IPR000086">
    <property type="entry name" value="NUDIX_hydrolase_dom"/>
</dbReference>
<comment type="similarity">
    <text evidence="2">Belongs to the Nudix hydrolase family.</text>
</comment>
<organism evidence="4 5">
    <name type="scientific">Candidatus Daviesbacteria bacterium GW2011_GWB1_41_5</name>
    <dbReference type="NCBI Taxonomy" id="1618429"/>
    <lineage>
        <taxon>Bacteria</taxon>
        <taxon>Candidatus Daviesiibacteriota</taxon>
    </lineage>
</organism>